<dbReference type="SUPFAM" id="SSF161008">
    <property type="entry name" value="Viral glycoprotein ectodomain-like"/>
    <property type="match status" value="1"/>
</dbReference>
<evidence type="ECO:0000256" key="13">
    <source>
        <dbReference type="ARBA" id="ARBA00023157"/>
    </source>
</evidence>
<dbReference type="InterPro" id="IPR038631">
    <property type="entry name" value="Glycoprot_B_PH2_sf"/>
</dbReference>
<evidence type="ECO:0000256" key="4">
    <source>
        <dbReference type="ARBA" id="ARBA00022729"/>
    </source>
</evidence>
<feature type="region of interest" description="Disordered" evidence="17">
    <location>
        <begin position="467"/>
        <end position="490"/>
    </location>
</feature>
<dbReference type="Gene3D" id="2.30.29.100">
    <property type="match status" value="1"/>
</dbReference>
<dbReference type="InterPro" id="IPR055341">
    <property type="entry name" value="Glycoprotein_B_ecto_C"/>
</dbReference>
<keyword evidence="9" id="KW-0261">Viral envelope protein</keyword>
<keyword evidence="4" id="KW-0732">Signal</keyword>
<organismHost>
    <name type="scientific">Homo sapiens</name>
    <name type="common">Human</name>
    <dbReference type="NCBI Taxonomy" id="9606"/>
</organismHost>
<protein>
    <submittedName>
        <fullName evidence="22">Mutant glycoprotein B</fullName>
    </submittedName>
</protein>
<evidence type="ECO:0000256" key="5">
    <source>
        <dbReference type="ARBA" id="ARBA00022804"/>
    </source>
</evidence>
<evidence type="ECO:0000256" key="11">
    <source>
        <dbReference type="ARBA" id="ARBA00023046"/>
    </source>
</evidence>
<proteinExistence type="inferred from homology"/>
<keyword evidence="5" id="KW-1161">Viral attachment to host cell</keyword>
<dbReference type="InterPro" id="IPR035381">
    <property type="entry name" value="Glycoprot_B_PH2"/>
</dbReference>
<evidence type="ECO:0000313" key="22">
    <source>
        <dbReference type="EMBL" id="AAU93407.1"/>
    </source>
</evidence>
<dbReference type="FunFam" id="1.20.5.1890:FF:000001">
    <property type="entry name" value="Envelope glycoprotein B"/>
    <property type="match status" value="1"/>
</dbReference>
<feature type="transmembrane region" description="Helical" evidence="18">
    <location>
        <begin position="774"/>
        <end position="796"/>
    </location>
</feature>
<evidence type="ECO:0000256" key="17">
    <source>
        <dbReference type="SAM" id="MobiDB-lite"/>
    </source>
</evidence>
<evidence type="ECO:0000256" key="18">
    <source>
        <dbReference type="SAM" id="Phobius"/>
    </source>
</evidence>
<dbReference type="FunFam" id="6.10.250.3280:FF:000001">
    <property type="entry name" value="Envelope glycoprotein B"/>
    <property type="match status" value="1"/>
</dbReference>
<sequence length="926" mass="102366">MRGGGLICALVVGALVAAVASAAPAAPAAPRASGGVAATVAANGGPASRPPPVPSPATTKARKRKTKKPPKRPEATPPPDANATVAAGHATLRAHLREIKVENADAQFYVCPPPTGATVVQFEQPRRCPTRPEGQNYTEGIAVVFKENIAPYKFKATMYYKDVTVSQVWFGHRYSQFMGIFEDRAPVPFEEVIDKINAKGVCRSTAKYVRNNMETTAFHRDDHETDMELKPAKVATRTSRGWHTTDLKYNPSRVEAFHRYGTTVNCIVEEVDARSVYPYDEFVLATGDFVYMSPFYGYREGSHTEHTSYAADRFKQVDGFYARDLTTKARATSPTTRNLLTTPKFTVAWDWVPKRPAVCTMTKWQEVDEMLRAEYGGSFRFSSDAISTTFTTNLTEYSLSRVDLGDCIGRDAREAIDRMFARKYNATHIKVGQPQYYLATGGFLIAYQPLLSNTLAELYVREYMREQDRKPRNATPAPLREAPSANASVERIKTTSSIEFARLQFTYNHIQRHVNDMLGRIAVAWCELQNHELTLWNEARKLNPNAIASATVGRRVSARMLGDVMAVSTCVPVAPDNVIVQNSMRVSSRPGTCYSRPLVSFRYEDQGPLIEGQLGENNELRLTRDALEPCTVGHRRYFIFGGGYVYFEEYAYSHQLSRADVTTVSTFIDLNITMLEDHEFVPLEVYTRHEIKDSGLLDYTEVQRRNQLHDLRFADIDTVIRADANAAMFAGLCAFFEGMGDLGRAVGKVVMGVVGGVVSAVSGVSSFMSNPFGALAVGLLVLAGLVAAFFAFRYVLQLQRNPMKALYPLTTKELKTSDPGGVGGEGEEGAEGGGFDEAKLAEAREMIRYMALVSAMERTEHKARKKGTSARNTRPERRARAPCSAPRSPTWFCASATKPGTLRSTTRTRPETKTSSKGGEGSWACV</sequence>
<dbReference type="FunFam" id="2.30.30.1230:FF:000001">
    <property type="entry name" value="Envelope glycoprotein B"/>
    <property type="match status" value="1"/>
</dbReference>
<evidence type="ECO:0000256" key="7">
    <source>
        <dbReference type="ARBA" id="ARBA00022844"/>
    </source>
</evidence>
<name>Q5Y9C3_HHV2</name>
<evidence type="ECO:0000256" key="15">
    <source>
        <dbReference type="ARBA" id="ARBA00023296"/>
    </source>
</evidence>
<keyword evidence="2" id="KW-0945">Host-virus interaction</keyword>
<evidence type="ECO:0000259" key="20">
    <source>
        <dbReference type="Pfam" id="PF17416"/>
    </source>
</evidence>
<keyword evidence="12 18" id="KW-0472">Membrane</keyword>
<feature type="region of interest" description="Disordered" evidence="17">
    <location>
        <begin position="860"/>
        <end position="926"/>
    </location>
</feature>
<dbReference type="Gene3D" id="6.10.250.3280">
    <property type="match status" value="1"/>
</dbReference>
<feature type="compositionally biased region" description="Basic residues" evidence="17">
    <location>
        <begin position="60"/>
        <end position="70"/>
    </location>
</feature>
<evidence type="ECO:0000256" key="8">
    <source>
        <dbReference type="ARBA" id="ARBA00022870"/>
    </source>
</evidence>
<dbReference type="FunFam" id="2.30.29.100:FF:000001">
    <property type="entry name" value="Envelope glycoprotein B"/>
    <property type="match status" value="1"/>
</dbReference>
<dbReference type="Pfam" id="PF17416">
    <property type="entry name" value="Glycoprot_B_PH1"/>
    <property type="match status" value="1"/>
</dbReference>
<dbReference type="Pfam" id="PF00606">
    <property type="entry name" value="Glycoprotein_B"/>
    <property type="match status" value="1"/>
</dbReference>
<keyword evidence="3 18" id="KW-0812">Transmembrane</keyword>
<evidence type="ECO:0000256" key="3">
    <source>
        <dbReference type="ARBA" id="ARBA00022692"/>
    </source>
</evidence>
<evidence type="ECO:0000256" key="10">
    <source>
        <dbReference type="ARBA" id="ARBA00022989"/>
    </source>
</evidence>
<keyword evidence="1" id="KW-1032">Host cell membrane</keyword>
<dbReference type="GO" id="GO:0019062">
    <property type="term" value="P:virion attachment to host cell"/>
    <property type="evidence" value="ECO:0007669"/>
    <property type="project" value="UniProtKB-KW"/>
</dbReference>
<dbReference type="GO" id="GO:0019031">
    <property type="term" value="C:viral envelope"/>
    <property type="evidence" value="ECO:0007669"/>
    <property type="project" value="UniProtKB-KW"/>
</dbReference>
<reference evidence="22" key="1">
    <citation type="journal article" date="2004" name="Virology">
        <title>Identification of syncytial mutations in a clinical isolate of herpes simplex virus 2.</title>
        <authorList>
            <person name="Muggeridge M.I."/>
            <person name="Grantham M.L."/>
            <person name="Johnson F.B."/>
        </authorList>
    </citation>
    <scope>NUCLEOTIDE SEQUENCE</scope>
    <source>
        <strain evidence="22">Burr syn1</strain>
    </source>
</reference>
<keyword evidence="7" id="KW-0946">Virion</keyword>
<feature type="transmembrane region" description="Helical" evidence="18">
    <location>
        <begin position="749"/>
        <end position="768"/>
    </location>
</feature>
<evidence type="ECO:0000256" key="16">
    <source>
        <dbReference type="ARBA" id="ARBA00055014"/>
    </source>
</evidence>
<organism evidence="22">
    <name type="scientific">Human herpesvirus 2</name>
    <name type="common">HHV-2</name>
    <name type="synonym">Human herpes simplex virus 2</name>
    <dbReference type="NCBI Taxonomy" id="10310"/>
    <lineage>
        <taxon>Viruses</taxon>
        <taxon>Duplodnaviria</taxon>
        <taxon>Heunggongvirae</taxon>
        <taxon>Peploviricota</taxon>
        <taxon>Herviviricetes</taxon>
        <taxon>Herpesvirales</taxon>
        <taxon>Orthoherpesviridae</taxon>
        <taxon>Alphaherpesvirinae</taxon>
        <taxon>Simplexvirus</taxon>
        <taxon>Simplexvirus humanalpha2</taxon>
    </lineage>
</organism>
<dbReference type="Gene3D" id="1.20.5.1890">
    <property type="match status" value="1"/>
</dbReference>
<evidence type="ECO:0000259" key="19">
    <source>
        <dbReference type="Pfam" id="PF00606"/>
    </source>
</evidence>
<keyword evidence="11" id="KW-1039">Host endosome</keyword>
<dbReference type="HAMAP" id="MF_04032">
    <property type="entry name" value="HSV_GB"/>
    <property type="match status" value="1"/>
</dbReference>
<keyword evidence="10 18" id="KW-1133">Transmembrane helix</keyword>
<dbReference type="Gene3D" id="2.30.30.1230">
    <property type="match status" value="1"/>
</dbReference>
<dbReference type="GO" id="GO:0046718">
    <property type="term" value="P:symbiont entry into host cell"/>
    <property type="evidence" value="ECO:0007669"/>
    <property type="project" value="UniProtKB-KW"/>
</dbReference>
<evidence type="ECO:0000256" key="9">
    <source>
        <dbReference type="ARBA" id="ARBA00022879"/>
    </source>
</evidence>
<dbReference type="InterPro" id="IPR000234">
    <property type="entry name" value="Herpes_Glycoprot_B"/>
</dbReference>
<dbReference type="InterPro" id="IPR035377">
    <property type="entry name" value="Glycoprot_B_PH1"/>
</dbReference>
<keyword evidence="14" id="KW-0325">Glycoprotein</keyword>
<feature type="domain" description="Herpesvirus Glycoprotein B PH-like" evidence="21">
    <location>
        <begin position="361"/>
        <end position="458"/>
    </location>
</feature>
<evidence type="ECO:0000256" key="14">
    <source>
        <dbReference type="ARBA" id="ARBA00023180"/>
    </source>
</evidence>
<evidence type="ECO:0000256" key="12">
    <source>
        <dbReference type="ARBA" id="ARBA00023136"/>
    </source>
</evidence>
<keyword evidence="15" id="KW-1160">Virus entry into host cell</keyword>
<evidence type="ECO:0000256" key="2">
    <source>
        <dbReference type="ARBA" id="ARBA00022581"/>
    </source>
</evidence>
<feature type="domain" description="Herpesvirus Glycoprotein B PH-like" evidence="20">
    <location>
        <begin position="148"/>
        <end position="359"/>
    </location>
</feature>
<evidence type="ECO:0000256" key="1">
    <source>
        <dbReference type="ARBA" id="ARBA00022511"/>
    </source>
</evidence>
<evidence type="ECO:0000259" key="21">
    <source>
        <dbReference type="Pfam" id="PF17417"/>
    </source>
</evidence>
<keyword evidence="13" id="KW-1015">Disulfide bond</keyword>
<accession>Q5Y9C3</accession>
<evidence type="ECO:0000256" key="6">
    <source>
        <dbReference type="ARBA" id="ARBA00022812"/>
    </source>
</evidence>
<comment type="function">
    <text evidence="16">Envelope glycoprotein that forms spikes at the surface of virion envelope and binds to the host cell entry receptors MYH9/NMMHC-IIA and MYH10/NMMHC-IIB, promoting the virus entry into host cells. Essential for the initial attachment to heparan sulfate moieties of the host cell surface proteoglycans. Involved in fusion of viral and cellular membranes leading to virus entry into the host cell: following initial binding to its host cell entry receptors, membrane fusion is mediated by the fusion machinery composed at least of gB and the heterodimer gH/gL. May be involved in the fusion between the virion envelope and the outer nuclear membrane during virion egress. Also plays a role, together with gK, in virus-induced cell-to-cell fusion (syncytia formation).</text>
</comment>
<dbReference type="Pfam" id="PF17417">
    <property type="entry name" value="Glycoprot_B_PH2"/>
    <property type="match status" value="1"/>
</dbReference>
<keyword evidence="6" id="KW-1040">Host Golgi apparatus</keyword>
<dbReference type="EMBL" id="AY630440">
    <property type="protein sequence ID" value="AAU93407.1"/>
    <property type="molecule type" value="Genomic_DNA"/>
</dbReference>
<feature type="domain" description="Herpesvirus glycoprotein B ectodomain C-terminal" evidence="19">
    <location>
        <begin position="497"/>
        <end position="718"/>
    </location>
</feature>
<feature type="region of interest" description="Disordered" evidence="17">
    <location>
        <begin position="816"/>
        <end position="835"/>
    </location>
</feature>
<keyword evidence="8" id="KW-1043">Host membrane</keyword>
<feature type="region of interest" description="Disordered" evidence="17">
    <location>
        <begin position="40"/>
        <end position="83"/>
    </location>
</feature>